<comment type="caution">
    <text evidence="1">The sequence shown here is derived from an EMBL/GenBank/DDBJ whole genome shotgun (WGS) entry which is preliminary data.</text>
</comment>
<reference evidence="1" key="2">
    <citation type="submission" date="2021-08" db="EMBL/GenBank/DDBJ databases">
        <authorList>
            <person name="Gostincar C."/>
            <person name="Sun X."/>
            <person name="Song Z."/>
            <person name="Gunde-Cimerman N."/>
        </authorList>
    </citation>
    <scope>NUCLEOTIDE SEQUENCE</scope>
    <source>
        <strain evidence="1">EXF-9298</strain>
    </source>
</reference>
<sequence length="81" mass="9436">MVWYLTRRRNDKRPDVVAASLSKRLGKHGLPGACHFGRVWRRRARGYIHSNCCCLSLREVISLPLHSMNCSLRMPRYVVNL</sequence>
<keyword evidence="2" id="KW-1185">Reference proteome</keyword>
<dbReference type="AlphaFoldDB" id="A0A9P8G6X3"/>
<feature type="non-terminal residue" evidence="1">
    <location>
        <position position="81"/>
    </location>
</feature>
<dbReference type="EMBL" id="JAHFXS010000001">
    <property type="protein sequence ID" value="KAG9991577.1"/>
    <property type="molecule type" value="Genomic_DNA"/>
</dbReference>
<reference evidence="1" key="1">
    <citation type="journal article" date="2021" name="J Fungi (Basel)">
        <title>Virulence traits and population genomics of the black yeast Aureobasidium melanogenum.</title>
        <authorList>
            <person name="Cernosa A."/>
            <person name="Sun X."/>
            <person name="Gostincar C."/>
            <person name="Fang C."/>
            <person name="Gunde-Cimerman N."/>
            <person name="Song Z."/>
        </authorList>
    </citation>
    <scope>NUCLEOTIDE SEQUENCE</scope>
    <source>
        <strain evidence="1">EXF-9298</strain>
    </source>
</reference>
<name>A0A9P8G6X3_AURME</name>
<evidence type="ECO:0000313" key="1">
    <source>
        <dbReference type="EMBL" id="KAG9991577.1"/>
    </source>
</evidence>
<protein>
    <submittedName>
        <fullName evidence="1">Uncharacterized protein</fullName>
    </submittedName>
</protein>
<organism evidence="1 2">
    <name type="scientific">Aureobasidium melanogenum</name>
    <name type="common">Aureobasidium pullulans var. melanogenum</name>
    <dbReference type="NCBI Taxonomy" id="46634"/>
    <lineage>
        <taxon>Eukaryota</taxon>
        <taxon>Fungi</taxon>
        <taxon>Dikarya</taxon>
        <taxon>Ascomycota</taxon>
        <taxon>Pezizomycotina</taxon>
        <taxon>Dothideomycetes</taxon>
        <taxon>Dothideomycetidae</taxon>
        <taxon>Dothideales</taxon>
        <taxon>Saccotheciaceae</taxon>
        <taxon>Aureobasidium</taxon>
    </lineage>
</organism>
<gene>
    <name evidence="1" type="ORF">KCU98_g52</name>
</gene>
<evidence type="ECO:0000313" key="2">
    <source>
        <dbReference type="Proteomes" id="UP000729357"/>
    </source>
</evidence>
<dbReference type="Proteomes" id="UP000729357">
    <property type="component" value="Unassembled WGS sequence"/>
</dbReference>
<accession>A0A9P8G6X3</accession>
<proteinExistence type="predicted"/>